<sequence>MTTESTSVPPPTGRARTAEQALGQQALGQQTVGQKAVGQQTVGPRTPGPQTLGQQVLRRVSIASPRDTPDRLVRPAGRPAGSPLRFGLPLIASDMFAALLSTVVLNEEQRDAVLVVQLIVWVTVLNASAGFYRPGVVLSGLDQLPALAARIAVAWCAAAAVLAALLPQLAVGIPALLGGCVLQLVVACGCRSLLHTRRRAVVRNRLRSALVVGSGPAARRLAALLAQHPEYGLRPVGIAGPAQDDDEADRAAARTGGRDGGVTDAPALPVLTSAEEIHRAVIQNGVQDALFIDHRFIDRDRGLNESGFNGPGFNDSGFHDHGFRDTGAAGDGDGTDRAALVALFHEHGCATWFVGAGPWDLTAAPVAMERHLWGFAARRVEPPAVRRRRDAVVKRLLDVVFTLPLLLIASPVLLACALAVRLFDGRDVLFRQERVGQNGRTFTLLKFRTLRPADEHESATRWNIANDLRMSPVGNFLRRTSMDELPQLWNVLRGDMSLVGPRPERPFFVANFSKTQPGYAARHRMPVGITGLAQVHGLRGDTSIEERSRFDNHYIDHWSLWQDVCILLRTAASLVRPAGS</sequence>
<accession>A0ACD4ZNN8</accession>
<name>A0ACD4ZNN8_9ACTN</name>
<keyword evidence="2" id="KW-1185">Reference proteome</keyword>
<evidence type="ECO:0000313" key="1">
    <source>
        <dbReference type="EMBL" id="WSB99603.1"/>
    </source>
</evidence>
<dbReference type="EMBL" id="CP109109">
    <property type="protein sequence ID" value="WSB99603.1"/>
    <property type="molecule type" value="Genomic_DNA"/>
</dbReference>
<organism evidence="1 2">
    <name type="scientific">Streptomyces scopuliridis</name>
    <dbReference type="NCBI Taxonomy" id="452529"/>
    <lineage>
        <taxon>Bacteria</taxon>
        <taxon>Bacillati</taxon>
        <taxon>Actinomycetota</taxon>
        <taxon>Actinomycetes</taxon>
        <taxon>Kitasatosporales</taxon>
        <taxon>Streptomycetaceae</taxon>
        <taxon>Streptomyces</taxon>
    </lineage>
</organism>
<proteinExistence type="predicted"/>
<evidence type="ECO:0000313" key="2">
    <source>
        <dbReference type="Proteomes" id="UP001348369"/>
    </source>
</evidence>
<gene>
    <name evidence="1" type="ORF">OG835_23095</name>
</gene>
<dbReference type="Proteomes" id="UP001348369">
    <property type="component" value="Chromosome"/>
</dbReference>
<keyword evidence="1" id="KW-0808">Transferase</keyword>
<protein>
    <submittedName>
        <fullName evidence="1">Sugar transferase</fullName>
    </submittedName>
</protein>
<reference evidence="1" key="1">
    <citation type="submission" date="2022-10" db="EMBL/GenBank/DDBJ databases">
        <title>The complete genomes of actinobacterial strains from the NBC collection.</title>
        <authorList>
            <person name="Joergensen T.S."/>
            <person name="Alvarez Arevalo M."/>
            <person name="Sterndorff E.B."/>
            <person name="Faurdal D."/>
            <person name="Vuksanovic O."/>
            <person name="Mourched A.-S."/>
            <person name="Charusanti P."/>
            <person name="Shaw S."/>
            <person name="Blin K."/>
            <person name="Weber T."/>
        </authorList>
    </citation>
    <scope>NUCLEOTIDE SEQUENCE</scope>
    <source>
        <strain evidence="1">NBC 01771</strain>
    </source>
</reference>